<feature type="compositionally biased region" description="Polar residues" evidence="2">
    <location>
        <begin position="293"/>
        <end position="303"/>
    </location>
</feature>
<feature type="domain" description="BTB" evidence="3">
    <location>
        <begin position="42"/>
        <end position="108"/>
    </location>
</feature>
<evidence type="ECO:0000313" key="4">
    <source>
        <dbReference type="EMBL" id="KAB7505679.1"/>
    </source>
</evidence>
<proteinExistence type="predicted"/>
<dbReference type="GO" id="GO:0006357">
    <property type="term" value="P:regulation of transcription by RNA polymerase II"/>
    <property type="evidence" value="ECO:0007669"/>
    <property type="project" value="TreeGrafter"/>
</dbReference>
<dbReference type="CDD" id="cd18315">
    <property type="entry name" value="BTB_POZ_BAB-like"/>
    <property type="match status" value="1"/>
</dbReference>
<dbReference type="Pfam" id="PF00651">
    <property type="entry name" value="BTB"/>
    <property type="match status" value="1"/>
</dbReference>
<dbReference type="PANTHER" id="PTHR23110">
    <property type="entry name" value="BTB DOMAIN TRANSCRIPTION FACTOR"/>
    <property type="match status" value="1"/>
</dbReference>
<dbReference type="InterPro" id="IPR011333">
    <property type="entry name" value="SKP1/BTB/POZ_sf"/>
</dbReference>
<sequence length="380" mass="42195">MNSGHSSDVTSSSNQHYCLRWNNHHHNLLGVLNNVLSSQQHADVSLFCEGQVIRVHKLVLLASSSHFERILEASPAGQQPVIILDGTRYTDLRALVDYMYKGEVNIQQEQLSSLLKTADNLKLKGLADVANKEDDRGGGSRNGSGGGGTNGNLGTVEHSREGSSGMTISPPPMKRPKQSPVDPCSLNREMRDARELRDSREHLPTEPRDLSRDAPRDLSRDISHFGFSNANGNYHLSRRAYSPTHSISTSSNIASARSLLYSSSLITRQSSKSPVTNISSPYFTGSLVRPRSPHNQFDPTPGSSLHPPRTSPQSPVPDHKIVPQIICHPLVYHSLFQCCTNPRKYLIDHLTNCFRPITTFHVMTEKKTIFRRLGLLEELI</sequence>
<dbReference type="InterPro" id="IPR051095">
    <property type="entry name" value="Dros_DevTransReg"/>
</dbReference>
<feature type="compositionally biased region" description="Basic and acidic residues" evidence="2">
    <location>
        <begin position="188"/>
        <end position="216"/>
    </location>
</feature>
<evidence type="ECO:0000259" key="3">
    <source>
        <dbReference type="PROSITE" id="PS50097"/>
    </source>
</evidence>
<evidence type="ECO:0000256" key="1">
    <source>
        <dbReference type="ARBA" id="ARBA00023242"/>
    </source>
</evidence>
<feature type="compositionally biased region" description="Gly residues" evidence="2">
    <location>
        <begin position="139"/>
        <end position="151"/>
    </location>
</feature>
<evidence type="ECO:0000313" key="5">
    <source>
        <dbReference type="Proteomes" id="UP000326759"/>
    </source>
</evidence>
<dbReference type="SUPFAM" id="SSF54695">
    <property type="entry name" value="POZ domain"/>
    <property type="match status" value="1"/>
</dbReference>
<comment type="caution">
    <text evidence="4">The sequence shown here is derived from an EMBL/GenBank/DDBJ whole genome shotgun (WGS) entry which is preliminary data.</text>
</comment>
<dbReference type="InterPro" id="IPR000210">
    <property type="entry name" value="BTB/POZ_dom"/>
</dbReference>
<dbReference type="SMART" id="SM00225">
    <property type="entry name" value="BTB"/>
    <property type="match status" value="1"/>
</dbReference>
<name>A0A5N5THM3_9CRUS</name>
<evidence type="ECO:0000256" key="2">
    <source>
        <dbReference type="SAM" id="MobiDB-lite"/>
    </source>
</evidence>
<feature type="region of interest" description="Disordered" evidence="2">
    <location>
        <begin position="131"/>
        <end position="216"/>
    </location>
</feature>
<reference evidence="4 5" key="1">
    <citation type="journal article" date="2019" name="PLoS Biol.">
        <title>Sex chromosomes control vertical transmission of feminizing Wolbachia symbionts in an isopod.</title>
        <authorList>
            <person name="Becking T."/>
            <person name="Chebbi M.A."/>
            <person name="Giraud I."/>
            <person name="Moumen B."/>
            <person name="Laverre T."/>
            <person name="Caubet Y."/>
            <person name="Peccoud J."/>
            <person name="Gilbert C."/>
            <person name="Cordaux R."/>
        </authorList>
    </citation>
    <scope>NUCLEOTIDE SEQUENCE [LARGE SCALE GENOMIC DNA]</scope>
    <source>
        <strain evidence="4">ANa2</strain>
        <tissue evidence="4">Whole body excluding digestive tract and cuticle</tissue>
    </source>
</reference>
<gene>
    <name evidence="4" type="primary">bab2_1</name>
    <name evidence="4" type="ORF">Anas_04635</name>
</gene>
<protein>
    <submittedName>
        <fullName evidence="4">Protein bric-a-brac 2</fullName>
    </submittedName>
</protein>
<feature type="region of interest" description="Disordered" evidence="2">
    <location>
        <begin position="282"/>
        <end position="317"/>
    </location>
</feature>
<keyword evidence="1" id="KW-0539">Nucleus</keyword>
<keyword evidence="5" id="KW-1185">Reference proteome</keyword>
<dbReference type="Gene3D" id="3.30.710.10">
    <property type="entry name" value="Potassium Channel Kv1.1, Chain A"/>
    <property type="match status" value="1"/>
</dbReference>
<accession>A0A5N5THM3</accession>
<dbReference type="AlphaFoldDB" id="A0A5N5THM3"/>
<dbReference type="PANTHER" id="PTHR23110:SF109">
    <property type="entry name" value="FI07618P-RELATED"/>
    <property type="match status" value="1"/>
</dbReference>
<dbReference type="PROSITE" id="PS50097">
    <property type="entry name" value="BTB"/>
    <property type="match status" value="1"/>
</dbReference>
<organism evidence="4 5">
    <name type="scientific">Armadillidium nasatum</name>
    <dbReference type="NCBI Taxonomy" id="96803"/>
    <lineage>
        <taxon>Eukaryota</taxon>
        <taxon>Metazoa</taxon>
        <taxon>Ecdysozoa</taxon>
        <taxon>Arthropoda</taxon>
        <taxon>Crustacea</taxon>
        <taxon>Multicrustacea</taxon>
        <taxon>Malacostraca</taxon>
        <taxon>Eumalacostraca</taxon>
        <taxon>Peracarida</taxon>
        <taxon>Isopoda</taxon>
        <taxon>Oniscidea</taxon>
        <taxon>Crinocheta</taxon>
        <taxon>Armadillidiidae</taxon>
        <taxon>Armadillidium</taxon>
    </lineage>
</organism>
<dbReference type="EMBL" id="SEYY01001146">
    <property type="protein sequence ID" value="KAB7505679.1"/>
    <property type="molecule type" value="Genomic_DNA"/>
</dbReference>
<dbReference type="Proteomes" id="UP000326759">
    <property type="component" value="Unassembled WGS sequence"/>
</dbReference>
<dbReference type="OrthoDB" id="6359816at2759"/>
<dbReference type="GO" id="GO:0005634">
    <property type="term" value="C:nucleus"/>
    <property type="evidence" value="ECO:0007669"/>
    <property type="project" value="TreeGrafter"/>
</dbReference>